<sequence length="106" mass="12726">MRIIYTYRIHFTHLLLLLLLLFYFLSNLSRSHTHTHTHTHTQTRACVTASRTRLDRHRRRSVRTLRQRIAAVERAKKKNIYKIIREENVSSLKLRSPPPPQSRCIQ</sequence>
<organism evidence="2">
    <name type="scientific">Sipha flava</name>
    <name type="common">yellow sugarcane aphid</name>
    <dbReference type="NCBI Taxonomy" id="143950"/>
    <lineage>
        <taxon>Eukaryota</taxon>
        <taxon>Metazoa</taxon>
        <taxon>Ecdysozoa</taxon>
        <taxon>Arthropoda</taxon>
        <taxon>Hexapoda</taxon>
        <taxon>Insecta</taxon>
        <taxon>Pterygota</taxon>
        <taxon>Neoptera</taxon>
        <taxon>Paraneoptera</taxon>
        <taxon>Hemiptera</taxon>
        <taxon>Sternorrhyncha</taxon>
        <taxon>Aphidomorpha</taxon>
        <taxon>Aphidoidea</taxon>
        <taxon>Aphididae</taxon>
        <taxon>Sipha</taxon>
    </lineage>
</organism>
<keyword evidence="1" id="KW-0732">Signal</keyword>
<dbReference type="EMBL" id="GGMS01010545">
    <property type="protein sequence ID" value="MBY79748.1"/>
    <property type="molecule type" value="Transcribed_RNA"/>
</dbReference>
<evidence type="ECO:0000256" key="1">
    <source>
        <dbReference type="SAM" id="SignalP"/>
    </source>
</evidence>
<dbReference type="AlphaFoldDB" id="A0A2S2QPT9"/>
<feature type="signal peptide" evidence="1">
    <location>
        <begin position="1"/>
        <end position="31"/>
    </location>
</feature>
<evidence type="ECO:0000313" key="2">
    <source>
        <dbReference type="EMBL" id="MBY79748.1"/>
    </source>
</evidence>
<proteinExistence type="predicted"/>
<feature type="chain" id="PRO_5015508976" description="Secreted protein" evidence="1">
    <location>
        <begin position="32"/>
        <end position="106"/>
    </location>
</feature>
<accession>A0A2S2QPT9</accession>
<protein>
    <recommendedName>
        <fullName evidence="3">Secreted protein</fullName>
    </recommendedName>
</protein>
<reference evidence="2" key="1">
    <citation type="submission" date="2018-04" db="EMBL/GenBank/DDBJ databases">
        <title>Transcriptome assembly of Sipha flava.</title>
        <authorList>
            <person name="Scully E.D."/>
            <person name="Geib S.M."/>
            <person name="Palmer N.A."/>
            <person name="Koch K."/>
            <person name="Bradshaw J."/>
            <person name="Heng-Moss T."/>
            <person name="Sarath G."/>
        </authorList>
    </citation>
    <scope>NUCLEOTIDE SEQUENCE</scope>
</reference>
<evidence type="ECO:0008006" key="3">
    <source>
        <dbReference type="Google" id="ProtNLM"/>
    </source>
</evidence>
<name>A0A2S2QPT9_9HEMI</name>
<gene>
    <name evidence="2" type="ORF">g.47802</name>
</gene>